<dbReference type="EMBL" id="JARKIB010000326">
    <property type="protein sequence ID" value="KAJ7714383.1"/>
    <property type="molecule type" value="Genomic_DNA"/>
</dbReference>
<proteinExistence type="predicted"/>
<keyword evidence="2" id="KW-1185">Reference proteome</keyword>
<evidence type="ECO:0000313" key="2">
    <source>
        <dbReference type="Proteomes" id="UP001215598"/>
    </source>
</evidence>
<protein>
    <submittedName>
        <fullName evidence="1">Uncharacterized protein</fullName>
    </submittedName>
</protein>
<comment type="caution">
    <text evidence="1">The sequence shown here is derived from an EMBL/GenBank/DDBJ whole genome shotgun (WGS) entry which is preliminary data.</text>
</comment>
<name>A0AAD7H7M2_9AGAR</name>
<dbReference type="AlphaFoldDB" id="A0AAD7H7M2"/>
<organism evidence="1 2">
    <name type="scientific">Mycena metata</name>
    <dbReference type="NCBI Taxonomy" id="1033252"/>
    <lineage>
        <taxon>Eukaryota</taxon>
        <taxon>Fungi</taxon>
        <taxon>Dikarya</taxon>
        <taxon>Basidiomycota</taxon>
        <taxon>Agaricomycotina</taxon>
        <taxon>Agaricomycetes</taxon>
        <taxon>Agaricomycetidae</taxon>
        <taxon>Agaricales</taxon>
        <taxon>Marasmiineae</taxon>
        <taxon>Mycenaceae</taxon>
        <taxon>Mycena</taxon>
    </lineage>
</organism>
<dbReference type="Proteomes" id="UP001215598">
    <property type="component" value="Unassembled WGS sequence"/>
</dbReference>
<gene>
    <name evidence="1" type="ORF">B0H16DRAFT_1742684</name>
</gene>
<sequence length="206" mass="24204">MTLELCFPRLHIPVKFNIAAEVAVQYVESVMKNVKLSMEAWIDSEIASSSRVQDLLVGRLEVDKDTNESVKKTLDFRHYLRVKTADHRRALTRMILSGHSLAIERRRWKERGKEIVPREWRLCRFCYLYIEDPAHAMFKCTHPELLRIRQVFLAKLYTEIPELDGTLDATNAFKFFHDLLPQRKIAPLLAKLAYDVLKIFELLLFC</sequence>
<reference evidence="1" key="1">
    <citation type="submission" date="2023-03" db="EMBL/GenBank/DDBJ databases">
        <title>Massive genome expansion in bonnet fungi (Mycena s.s.) driven by repeated elements and novel gene families across ecological guilds.</title>
        <authorList>
            <consortium name="Lawrence Berkeley National Laboratory"/>
            <person name="Harder C.B."/>
            <person name="Miyauchi S."/>
            <person name="Viragh M."/>
            <person name="Kuo A."/>
            <person name="Thoen E."/>
            <person name="Andreopoulos B."/>
            <person name="Lu D."/>
            <person name="Skrede I."/>
            <person name="Drula E."/>
            <person name="Henrissat B."/>
            <person name="Morin E."/>
            <person name="Kohler A."/>
            <person name="Barry K."/>
            <person name="LaButti K."/>
            <person name="Morin E."/>
            <person name="Salamov A."/>
            <person name="Lipzen A."/>
            <person name="Mereny Z."/>
            <person name="Hegedus B."/>
            <person name="Baldrian P."/>
            <person name="Stursova M."/>
            <person name="Weitz H."/>
            <person name="Taylor A."/>
            <person name="Grigoriev I.V."/>
            <person name="Nagy L.G."/>
            <person name="Martin F."/>
            <person name="Kauserud H."/>
        </authorList>
    </citation>
    <scope>NUCLEOTIDE SEQUENCE</scope>
    <source>
        <strain evidence="1">CBHHK182m</strain>
    </source>
</reference>
<evidence type="ECO:0000313" key="1">
    <source>
        <dbReference type="EMBL" id="KAJ7714383.1"/>
    </source>
</evidence>
<accession>A0AAD7H7M2</accession>